<name>A0ABR8CWX5_9NOST</name>
<comment type="similarity">
    <text evidence="2 6">Belongs to the transposase mutator family.</text>
</comment>
<proteinExistence type="inferred from homology"/>
<evidence type="ECO:0000256" key="5">
    <source>
        <dbReference type="ARBA" id="ARBA00023172"/>
    </source>
</evidence>
<reference evidence="8 9" key="1">
    <citation type="journal article" date="2020" name="ISME J.">
        <title>Comparative genomics reveals insights into cyanobacterial evolution and habitat adaptation.</title>
        <authorList>
            <person name="Chen M.Y."/>
            <person name="Teng W.K."/>
            <person name="Zhao L."/>
            <person name="Hu C.X."/>
            <person name="Zhou Y.K."/>
            <person name="Han B.P."/>
            <person name="Song L.R."/>
            <person name="Shu W.S."/>
        </authorList>
    </citation>
    <scope>NUCLEOTIDE SEQUENCE [LARGE SCALE GENOMIC DNA]</scope>
    <source>
        <strain evidence="8 9">FACHB-260</strain>
    </source>
</reference>
<evidence type="ECO:0000256" key="4">
    <source>
        <dbReference type="ARBA" id="ARBA00023125"/>
    </source>
</evidence>
<dbReference type="EMBL" id="JACJRF010000099">
    <property type="protein sequence ID" value="MBD2347276.1"/>
    <property type="molecule type" value="Genomic_DNA"/>
</dbReference>
<keyword evidence="3 6" id="KW-0815">Transposition</keyword>
<evidence type="ECO:0000256" key="2">
    <source>
        <dbReference type="ARBA" id="ARBA00010961"/>
    </source>
</evidence>
<keyword evidence="9" id="KW-1185">Reference proteome</keyword>
<feature type="region of interest" description="Disordered" evidence="7">
    <location>
        <begin position="1"/>
        <end position="23"/>
    </location>
</feature>
<organism evidence="8 9">
    <name type="scientific">Anabaena subtropica FACHB-260</name>
    <dbReference type="NCBI Taxonomy" id="2692884"/>
    <lineage>
        <taxon>Bacteria</taxon>
        <taxon>Bacillati</taxon>
        <taxon>Cyanobacteriota</taxon>
        <taxon>Cyanophyceae</taxon>
        <taxon>Nostocales</taxon>
        <taxon>Nostocaceae</taxon>
        <taxon>Anabaena</taxon>
    </lineage>
</organism>
<dbReference type="Proteomes" id="UP000607281">
    <property type="component" value="Unassembled WGS sequence"/>
</dbReference>
<evidence type="ECO:0000313" key="9">
    <source>
        <dbReference type="Proteomes" id="UP000607281"/>
    </source>
</evidence>
<gene>
    <name evidence="8" type="ORF">H6G18_24600</name>
</gene>
<sequence>MPRVRTKSPVHQSSTPAPDAEPTSLEANSLALTMIQALIPLGLRAVEEALQQEVLALAGPRYAHADGRPAIARWGAQAGSVFLADQKVPIRVPRVRNRATNTEVPLATYAQLQTPRGHDVGLFRRVLGGLSCRDYEAAAEAVPEAFGLAKSSVSRRFVRASAQALQTLHERRHDDAEWLVLLLDGKSFADDQVVIALGVTTTGEKRILGLVQTATENKRVCATFLRELVERGFQTPTGLLVVLDGAKGLSAAVRDVFGERVPIQRCQWHKRENVVTYLPKAQQALWRRKLQAAYAKPTYAEARRALRQLVKELEQGNASAARSLEEGLEETLTLHRLDVFAKLGISFKTTNLIESVMARVEAKVHRVTHWRTSDQKQRWCAATLLEIEKQFRKVKGHQHLALLQAALRGKLTAPLTAA</sequence>
<keyword evidence="4 6" id="KW-0238">DNA-binding</keyword>
<protein>
    <recommendedName>
        <fullName evidence="6">Mutator family transposase</fullName>
    </recommendedName>
</protein>
<keyword evidence="5 6" id="KW-0233">DNA recombination</keyword>
<dbReference type="RefSeq" id="WP_190409675.1">
    <property type="nucleotide sequence ID" value="NZ_JACJRF010000099.1"/>
</dbReference>
<evidence type="ECO:0000256" key="1">
    <source>
        <dbReference type="ARBA" id="ARBA00002190"/>
    </source>
</evidence>
<evidence type="ECO:0000256" key="7">
    <source>
        <dbReference type="SAM" id="MobiDB-lite"/>
    </source>
</evidence>
<evidence type="ECO:0000256" key="6">
    <source>
        <dbReference type="RuleBase" id="RU365089"/>
    </source>
</evidence>
<dbReference type="PANTHER" id="PTHR33217:SF7">
    <property type="entry name" value="TRANSPOSASE FOR INSERTION SEQUENCE ELEMENT IS1081"/>
    <property type="match status" value="1"/>
</dbReference>
<dbReference type="Pfam" id="PF00872">
    <property type="entry name" value="Transposase_mut"/>
    <property type="match status" value="1"/>
</dbReference>
<evidence type="ECO:0000256" key="3">
    <source>
        <dbReference type="ARBA" id="ARBA00022578"/>
    </source>
</evidence>
<comment type="caution">
    <text evidence="8">The sequence shown here is derived from an EMBL/GenBank/DDBJ whole genome shotgun (WGS) entry which is preliminary data.</text>
</comment>
<comment type="function">
    <text evidence="1 6">Required for the transposition of the insertion element.</text>
</comment>
<evidence type="ECO:0000313" key="8">
    <source>
        <dbReference type="EMBL" id="MBD2347276.1"/>
    </source>
</evidence>
<accession>A0ABR8CWX5</accession>
<dbReference type="PANTHER" id="PTHR33217">
    <property type="entry name" value="TRANSPOSASE FOR INSERTION SEQUENCE ELEMENT IS1081"/>
    <property type="match status" value="1"/>
</dbReference>
<keyword evidence="6" id="KW-0814">Transposable element</keyword>
<dbReference type="InterPro" id="IPR001207">
    <property type="entry name" value="Transposase_mutator"/>
</dbReference>